<keyword evidence="5" id="KW-1185">Reference proteome</keyword>
<proteinExistence type="predicted"/>
<keyword evidence="4" id="KW-0378">Hydrolase</keyword>
<dbReference type="PANTHER" id="PTHR43211:SF1">
    <property type="entry name" value="BLL6422 PROTEIN"/>
    <property type="match status" value="1"/>
</dbReference>
<dbReference type="Proteomes" id="UP001462640">
    <property type="component" value="Unassembled WGS sequence"/>
</dbReference>
<dbReference type="RefSeq" id="WP_347604744.1">
    <property type="nucleotide sequence ID" value="NZ_JBDPZC010000001.1"/>
</dbReference>
<protein>
    <submittedName>
        <fullName evidence="4">Fumarylacetoacetate hydrolase family protein</fullName>
    </submittedName>
</protein>
<dbReference type="Gene3D" id="3.90.850.10">
    <property type="entry name" value="Fumarylacetoacetase-like, C-terminal domain"/>
    <property type="match status" value="1"/>
</dbReference>
<dbReference type="InterPro" id="IPR036663">
    <property type="entry name" value="Fumarylacetoacetase_C_sf"/>
</dbReference>
<sequence length="362" mass="38621">MKLATYRDGSRDGQLVVVSRDLSQAHYANGIASRLQQVLDDWNFLAPQLEDLFLTLNHGKARHAFAFEPVRCMAPLPRPRALLQGNAYAELQALLQGREAASEPVLLRGPAESLQGPTEPVRLPNEALGLDFQPGLFVVCADLAQSASPEQALEAVRLLGLSCDWTLQQLALREREAGLAQQLSQLACTLAPVLVTPDELGEAWREGRLKGSLQSLLNGRKFGPIDLGAGLRFGFGDLIAQAARLKPLRGSVLVASGPLGPARPRQGCASLSHRRTLEADEKGGVQTGFMKWGDSLRVDLKGADGQSVFGAIDLDVLNLSDPDPQDAAAAPQAEPEPEAAAELESAEPGTEPGTEPGQEVAE</sequence>
<evidence type="ECO:0000313" key="5">
    <source>
        <dbReference type="Proteomes" id="UP001462640"/>
    </source>
</evidence>
<dbReference type="GO" id="GO:0016787">
    <property type="term" value="F:hydrolase activity"/>
    <property type="evidence" value="ECO:0007669"/>
    <property type="project" value="UniProtKB-KW"/>
</dbReference>
<organism evidence="4 5">
    <name type="scientific">Roseateles flavus</name>
    <dbReference type="NCBI Taxonomy" id="3149041"/>
    <lineage>
        <taxon>Bacteria</taxon>
        <taxon>Pseudomonadati</taxon>
        <taxon>Pseudomonadota</taxon>
        <taxon>Betaproteobacteria</taxon>
        <taxon>Burkholderiales</taxon>
        <taxon>Sphaerotilaceae</taxon>
        <taxon>Roseateles</taxon>
    </lineage>
</organism>
<comment type="caution">
    <text evidence="4">The sequence shown here is derived from an EMBL/GenBank/DDBJ whole genome shotgun (WGS) entry which is preliminary data.</text>
</comment>
<dbReference type="SUPFAM" id="SSF56529">
    <property type="entry name" value="FAH"/>
    <property type="match status" value="1"/>
</dbReference>
<feature type="compositionally biased region" description="Low complexity" evidence="1">
    <location>
        <begin position="319"/>
        <end position="334"/>
    </location>
</feature>
<evidence type="ECO:0000313" key="4">
    <source>
        <dbReference type="EMBL" id="MEO3711276.1"/>
    </source>
</evidence>
<dbReference type="InterPro" id="IPR011234">
    <property type="entry name" value="Fumarylacetoacetase-like_C"/>
</dbReference>
<feature type="compositionally biased region" description="Acidic residues" evidence="1">
    <location>
        <begin position="335"/>
        <end position="345"/>
    </location>
</feature>
<dbReference type="PANTHER" id="PTHR43211">
    <property type="entry name" value="FUMARYLACETOACETATE HYDROLASE"/>
    <property type="match status" value="1"/>
</dbReference>
<accession>A0ABV0G892</accession>
<feature type="domain" description="Fumarylacetoacetase N-terminal" evidence="3">
    <location>
        <begin position="1"/>
        <end position="78"/>
    </location>
</feature>
<name>A0ABV0G892_9BURK</name>
<dbReference type="Pfam" id="PF18288">
    <property type="entry name" value="FAA_hydro_N_2"/>
    <property type="match status" value="1"/>
</dbReference>
<dbReference type="InterPro" id="IPR041072">
    <property type="entry name" value="FAA_hydro_N"/>
</dbReference>
<evidence type="ECO:0000259" key="2">
    <source>
        <dbReference type="Pfam" id="PF01557"/>
    </source>
</evidence>
<dbReference type="Pfam" id="PF01557">
    <property type="entry name" value="FAA_hydrolase"/>
    <property type="match status" value="1"/>
</dbReference>
<dbReference type="EMBL" id="JBDPZC010000001">
    <property type="protein sequence ID" value="MEO3711276.1"/>
    <property type="molecule type" value="Genomic_DNA"/>
</dbReference>
<evidence type="ECO:0000259" key="3">
    <source>
        <dbReference type="Pfam" id="PF18288"/>
    </source>
</evidence>
<reference evidence="4 5" key="1">
    <citation type="submission" date="2024-05" db="EMBL/GenBank/DDBJ databases">
        <title>Roseateles sp. 2.12 16S ribosomal RNA gene Genome sequencing and assembly.</title>
        <authorList>
            <person name="Woo H."/>
        </authorList>
    </citation>
    <scope>NUCLEOTIDE SEQUENCE [LARGE SCALE GENOMIC DNA]</scope>
    <source>
        <strain evidence="4 5">2.12</strain>
    </source>
</reference>
<feature type="region of interest" description="Disordered" evidence="1">
    <location>
        <begin position="319"/>
        <end position="362"/>
    </location>
</feature>
<feature type="domain" description="Fumarylacetoacetase-like C-terminal" evidence="2">
    <location>
        <begin position="87"/>
        <end position="301"/>
    </location>
</feature>
<gene>
    <name evidence="4" type="ORF">ABDJ40_00680</name>
</gene>
<evidence type="ECO:0000256" key="1">
    <source>
        <dbReference type="SAM" id="MobiDB-lite"/>
    </source>
</evidence>